<feature type="region of interest" description="Disordered" evidence="1">
    <location>
        <begin position="112"/>
        <end position="131"/>
    </location>
</feature>
<proteinExistence type="predicted"/>
<evidence type="ECO:0000313" key="3">
    <source>
        <dbReference type="Proteomes" id="UP000794436"/>
    </source>
</evidence>
<keyword evidence="3" id="KW-1185">Reference proteome</keyword>
<reference evidence="2" key="1">
    <citation type="submission" date="2019-03" db="EMBL/GenBank/DDBJ databases">
        <title>Long read genome sequence of the mycoparasitic Pythium oligandrum ATCC 38472 isolated from sugarbeet rhizosphere.</title>
        <authorList>
            <person name="Gaulin E."/>
        </authorList>
    </citation>
    <scope>NUCLEOTIDE SEQUENCE</scope>
    <source>
        <strain evidence="2">ATCC 38472_TT</strain>
    </source>
</reference>
<accession>A0A8K1C583</accession>
<dbReference type="AlphaFoldDB" id="A0A8K1C583"/>
<comment type="caution">
    <text evidence="2">The sequence shown here is derived from an EMBL/GenBank/DDBJ whole genome shotgun (WGS) entry which is preliminary data.</text>
</comment>
<name>A0A8K1C583_PYTOL</name>
<evidence type="ECO:0000313" key="2">
    <source>
        <dbReference type="EMBL" id="TMW56528.1"/>
    </source>
</evidence>
<evidence type="ECO:0000256" key="1">
    <source>
        <dbReference type="SAM" id="MobiDB-lite"/>
    </source>
</evidence>
<organism evidence="2 3">
    <name type="scientific">Pythium oligandrum</name>
    <name type="common">Mycoparasitic fungus</name>
    <dbReference type="NCBI Taxonomy" id="41045"/>
    <lineage>
        <taxon>Eukaryota</taxon>
        <taxon>Sar</taxon>
        <taxon>Stramenopiles</taxon>
        <taxon>Oomycota</taxon>
        <taxon>Peronosporomycetes</taxon>
        <taxon>Pythiales</taxon>
        <taxon>Pythiaceae</taxon>
        <taxon>Pythium</taxon>
    </lineage>
</organism>
<sequence>MNRRERTRLSAQLPSGREKEPTAVAPLHVQVPLKPQDKPTALPHNVTDVLQDEYAIKYLQRLGARPTSENIATVLSHLPLDECQIATAWKARGALADVVTIDLYPRTQQRVLSKTSTEAPSKPVTLHHGDSDKRVELNPHKAYRVGSVIMTFDDIKRQYLLPFKHGSKQEVDVLTTYGMKHEEPVVFVDIPALAAAYGAPSVHLLSRRTTQRRIKCVEERIIPPDAKSEQIQQMLQAFYGCLPLAMLGIRGDEEKDHVQGILLDPMMHELVTSMARFLYLDVFFKLACLGAADMIKSSAIQTFHKTAPAQIEALYVTLVRIFASIKSKREKEDKGVTLYLPLQLLALRVCVETMYRSQYPVSFNMTGPTMHYILMQMDAKITKLLDPEEHLSRIGALETTCESSIVMSSHPYLAKKRQMRLQDKFYQTSDALHAVFPNPVAGKCRKILKCRGGAYISSYPVVGPPEECLTPRGNQAQVSTREDNRTAPNTSIDTKLELLQILERTPKCTPLRARTATL</sequence>
<protein>
    <submittedName>
        <fullName evidence="2">Uncharacterized protein</fullName>
    </submittedName>
</protein>
<dbReference type="EMBL" id="SPLM01000145">
    <property type="protein sequence ID" value="TMW56528.1"/>
    <property type="molecule type" value="Genomic_DNA"/>
</dbReference>
<dbReference type="Proteomes" id="UP000794436">
    <property type="component" value="Unassembled WGS sequence"/>
</dbReference>
<feature type="region of interest" description="Disordered" evidence="1">
    <location>
        <begin position="1"/>
        <end position="22"/>
    </location>
</feature>
<feature type="region of interest" description="Disordered" evidence="1">
    <location>
        <begin position="470"/>
        <end position="489"/>
    </location>
</feature>
<gene>
    <name evidence="2" type="ORF">Poli38472_006538</name>
</gene>
<dbReference type="OrthoDB" id="159675at2759"/>